<proteinExistence type="predicted"/>
<evidence type="ECO:0000313" key="3">
    <source>
        <dbReference type="Proteomes" id="UP000270581"/>
    </source>
</evidence>
<protein>
    <submittedName>
        <fullName evidence="2">MOSC domain-containing protein</fullName>
    </submittedName>
</protein>
<dbReference type="AlphaFoldDB" id="A0AAJ4R8M0"/>
<feature type="domain" description="MOSC" evidence="1">
    <location>
        <begin position="16"/>
        <end position="151"/>
    </location>
</feature>
<evidence type="ECO:0000313" key="2">
    <source>
        <dbReference type="EMBL" id="RNJ26156.1"/>
    </source>
</evidence>
<dbReference type="SUPFAM" id="SSF50800">
    <property type="entry name" value="PK beta-barrel domain-like"/>
    <property type="match status" value="1"/>
</dbReference>
<keyword evidence="3" id="KW-1185">Reference proteome</keyword>
<dbReference type="GO" id="GO:0030170">
    <property type="term" value="F:pyridoxal phosphate binding"/>
    <property type="evidence" value="ECO:0007669"/>
    <property type="project" value="InterPro"/>
</dbReference>
<dbReference type="GO" id="GO:0003824">
    <property type="term" value="F:catalytic activity"/>
    <property type="evidence" value="ECO:0007669"/>
    <property type="project" value="InterPro"/>
</dbReference>
<dbReference type="GO" id="GO:0030151">
    <property type="term" value="F:molybdenum ion binding"/>
    <property type="evidence" value="ECO:0007669"/>
    <property type="project" value="InterPro"/>
</dbReference>
<reference evidence="2 3" key="1">
    <citation type="submission" date="2018-11" db="EMBL/GenBank/DDBJ databases">
        <title>Genome sequences of Natronomonas sp. CBA1133.</title>
        <authorList>
            <person name="Roh S.W."/>
            <person name="Cha I.-T."/>
        </authorList>
    </citation>
    <scope>NUCLEOTIDE SEQUENCE [LARGE SCALE GENOMIC DNA]</scope>
    <source>
        <strain evidence="2 3">CBA1133</strain>
    </source>
</reference>
<name>A0AAJ4R8M0_9EURY</name>
<dbReference type="EMBL" id="RJJC01000001">
    <property type="protein sequence ID" value="RNJ26156.1"/>
    <property type="molecule type" value="Genomic_DNA"/>
</dbReference>
<dbReference type="PROSITE" id="PS51340">
    <property type="entry name" value="MOSC"/>
    <property type="match status" value="1"/>
</dbReference>
<dbReference type="PANTHER" id="PTHR36930">
    <property type="entry name" value="METAL-SULFUR CLUSTER BIOSYNTHESIS PROTEINS YUAD-RELATED"/>
    <property type="match status" value="1"/>
</dbReference>
<comment type="caution">
    <text evidence="2">The sequence shown here is derived from an EMBL/GenBank/DDBJ whole genome shotgun (WGS) entry which is preliminary data.</text>
</comment>
<dbReference type="Pfam" id="PF03473">
    <property type="entry name" value="MOSC"/>
    <property type="match status" value="1"/>
</dbReference>
<sequence length="172" mass="18674">MAGRVTQIWTTAEGSAPMDSVERIEAVDGGLAGDRYQRGTGYYSPFDVCAVTFVAGEALDRIREEVGLDLSEGQHRRNVVTRDVDLSDLLDARFRVGEAVFEGTRPRPPCRHVEAVAELDGLMDALRDRGGICADVVEPGPFGVGDAIEYLEDTAFDGEGLAAAIRDRESQR</sequence>
<dbReference type="Gene3D" id="2.40.33.20">
    <property type="entry name" value="PK beta-barrel domain-like"/>
    <property type="match status" value="1"/>
</dbReference>
<dbReference type="InterPro" id="IPR011037">
    <property type="entry name" value="Pyrv_Knase-like_insert_dom_sf"/>
</dbReference>
<organism evidence="2 3">
    <name type="scientific">Halosegnis longus</name>
    <dbReference type="NCBI Taxonomy" id="2216012"/>
    <lineage>
        <taxon>Archaea</taxon>
        <taxon>Methanobacteriati</taxon>
        <taxon>Methanobacteriota</taxon>
        <taxon>Stenosarchaea group</taxon>
        <taxon>Halobacteria</taxon>
        <taxon>Halobacteriales</taxon>
        <taxon>Natronomonadaceae</taxon>
        <taxon>Halosegnis</taxon>
    </lineage>
</organism>
<dbReference type="InterPro" id="IPR052716">
    <property type="entry name" value="MOSC_domain"/>
</dbReference>
<accession>A0AAJ4R8M0</accession>
<dbReference type="PANTHER" id="PTHR36930:SF1">
    <property type="entry name" value="MOSC DOMAIN-CONTAINING PROTEIN"/>
    <property type="match status" value="1"/>
</dbReference>
<dbReference type="InterPro" id="IPR005302">
    <property type="entry name" value="MoCF_Sase_C"/>
</dbReference>
<gene>
    <name evidence="2" type="ORF">Nmn1133_05340</name>
</gene>
<dbReference type="Proteomes" id="UP000270581">
    <property type="component" value="Unassembled WGS sequence"/>
</dbReference>
<evidence type="ECO:0000259" key="1">
    <source>
        <dbReference type="PROSITE" id="PS51340"/>
    </source>
</evidence>
<dbReference type="RefSeq" id="WP_075936049.1">
    <property type="nucleotide sequence ID" value="NZ_BDJH01000002.1"/>
</dbReference>